<name>A4RSR0_OSTLU</name>
<evidence type="ECO:0000256" key="2">
    <source>
        <dbReference type="ARBA" id="ARBA00022598"/>
    </source>
</evidence>
<dbReference type="Gramene" id="ABO94740">
    <property type="protein sequence ID" value="ABO94740"/>
    <property type="gene ID" value="OSTLU_119606"/>
</dbReference>
<dbReference type="GeneID" id="5000156"/>
<dbReference type="RefSeq" id="XP_001416447.1">
    <property type="nucleotide sequence ID" value="XM_001416410.1"/>
</dbReference>
<dbReference type="eggNOG" id="KOG1536">
    <property type="taxonomic scope" value="Eukaryota"/>
</dbReference>
<evidence type="ECO:0000313" key="4">
    <source>
        <dbReference type="EMBL" id="ABO94740.1"/>
    </source>
</evidence>
<dbReference type="OMA" id="GHEENMS"/>
<dbReference type="InterPro" id="IPR004408">
    <property type="entry name" value="Biotin_CoA_COase_ligase"/>
</dbReference>
<organism evidence="4 5">
    <name type="scientific">Ostreococcus lucimarinus (strain CCE9901)</name>
    <dbReference type="NCBI Taxonomy" id="436017"/>
    <lineage>
        <taxon>Eukaryota</taxon>
        <taxon>Viridiplantae</taxon>
        <taxon>Chlorophyta</taxon>
        <taxon>Mamiellophyceae</taxon>
        <taxon>Mamiellales</taxon>
        <taxon>Bathycoccaceae</taxon>
        <taxon>Ostreococcus</taxon>
    </lineage>
</organism>
<proteinExistence type="inferred from homology"/>
<gene>
    <name evidence="4" type="primary">Hcs</name>
    <name evidence="4" type="ORF">OSTLU_119606</name>
</gene>
<dbReference type="GO" id="GO:0004077">
    <property type="term" value="F:biotin--[biotin carboxyl-carrier protein] ligase activity"/>
    <property type="evidence" value="ECO:0007669"/>
    <property type="project" value="InterPro"/>
</dbReference>
<comment type="similarity">
    <text evidence="1">Belongs to the biotin--protein ligase family.</text>
</comment>
<dbReference type="NCBIfam" id="TIGR00121">
    <property type="entry name" value="birA_ligase"/>
    <property type="match status" value="1"/>
</dbReference>
<dbReference type="HOGENOM" id="CLU_051096_2_0_1"/>
<accession>A4RSR0</accession>
<dbReference type="PROSITE" id="PS51733">
    <property type="entry name" value="BPL_LPL_CATALYTIC"/>
    <property type="match status" value="1"/>
</dbReference>
<dbReference type="STRING" id="436017.A4RSR0"/>
<dbReference type="PANTHER" id="PTHR12835:SF5">
    <property type="entry name" value="BIOTIN--PROTEIN LIGASE"/>
    <property type="match status" value="1"/>
</dbReference>
<dbReference type="InterPro" id="IPR004143">
    <property type="entry name" value="BPL_LPL_catalytic"/>
</dbReference>
<evidence type="ECO:0000256" key="1">
    <source>
        <dbReference type="ARBA" id="ARBA00009934"/>
    </source>
</evidence>
<dbReference type="Gene3D" id="3.30.930.10">
    <property type="entry name" value="Bira Bifunctional Protein, Domain 2"/>
    <property type="match status" value="1"/>
</dbReference>
<feature type="domain" description="BPL/LPL catalytic" evidence="3">
    <location>
        <begin position="45"/>
        <end position="261"/>
    </location>
</feature>
<dbReference type="InterPro" id="IPR045864">
    <property type="entry name" value="aa-tRNA-synth_II/BPL/LPL"/>
</dbReference>
<dbReference type="OrthoDB" id="10250105at2759"/>
<protein>
    <submittedName>
        <fullName evidence="4">Biotin holocarboxylase synthetase 1-like protein</fullName>
    </submittedName>
</protein>
<evidence type="ECO:0000313" key="5">
    <source>
        <dbReference type="Proteomes" id="UP000001568"/>
    </source>
</evidence>
<dbReference type="Pfam" id="PF03099">
    <property type="entry name" value="BPL_LplA_LipB"/>
    <property type="match status" value="1"/>
</dbReference>
<dbReference type="GO" id="GO:0005737">
    <property type="term" value="C:cytoplasm"/>
    <property type="evidence" value="ECO:0007669"/>
    <property type="project" value="TreeGrafter"/>
</dbReference>
<reference evidence="4 5" key="1">
    <citation type="journal article" date="2007" name="Proc. Natl. Acad. Sci. U.S.A.">
        <title>The tiny eukaryote Ostreococcus provides genomic insights into the paradox of plankton speciation.</title>
        <authorList>
            <person name="Palenik B."/>
            <person name="Grimwood J."/>
            <person name="Aerts A."/>
            <person name="Rouze P."/>
            <person name="Salamov A."/>
            <person name="Putnam N."/>
            <person name="Dupont C."/>
            <person name="Jorgensen R."/>
            <person name="Derelle E."/>
            <person name="Rombauts S."/>
            <person name="Zhou K."/>
            <person name="Otillar R."/>
            <person name="Merchant S.S."/>
            <person name="Podell S."/>
            <person name="Gaasterland T."/>
            <person name="Napoli C."/>
            <person name="Gendler K."/>
            <person name="Manuell A."/>
            <person name="Tai V."/>
            <person name="Vallon O."/>
            <person name="Piganeau G."/>
            <person name="Jancek S."/>
            <person name="Heijde M."/>
            <person name="Jabbari K."/>
            <person name="Bowler C."/>
            <person name="Lohr M."/>
            <person name="Robbens S."/>
            <person name="Werner G."/>
            <person name="Dubchak I."/>
            <person name="Pazour G.J."/>
            <person name="Ren Q."/>
            <person name="Paulsen I."/>
            <person name="Delwiche C."/>
            <person name="Schmutz J."/>
            <person name="Rokhsar D."/>
            <person name="Van de Peer Y."/>
            <person name="Moreau H."/>
            <person name="Grigoriev I.V."/>
        </authorList>
    </citation>
    <scope>NUCLEOTIDE SEQUENCE [LARGE SCALE GENOMIC DNA]</scope>
    <source>
        <strain evidence="4 5">CCE9901</strain>
    </source>
</reference>
<dbReference type="CDD" id="cd16442">
    <property type="entry name" value="BPL"/>
    <property type="match status" value="1"/>
</dbReference>
<keyword evidence="5" id="KW-1185">Reference proteome</keyword>
<dbReference type="EMBL" id="CP000582">
    <property type="protein sequence ID" value="ABO94740.1"/>
    <property type="molecule type" value="Genomic_DNA"/>
</dbReference>
<keyword evidence="2" id="KW-0436">Ligase</keyword>
<dbReference type="PANTHER" id="PTHR12835">
    <property type="entry name" value="BIOTIN PROTEIN LIGASE"/>
    <property type="match status" value="1"/>
</dbReference>
<sequence>MHAVELCVRNPSMLPKVKERLGQKPIAASRVRVLESPSNLAGTFNELEFFSKLQTRHLGAILLRSGKLGSTSDFLLKEFESFPSGTVCVSDEQTAGQGRGTNVWQSPYGCLTFSFTCETSLAAAEIPLLQYISTLAVVKAIEESCTAAGCSQYKSLGIRIKWPNDIYYKLNKIGGVLCKAIYRENSFSVVIGIGLNLDNSSPSVCLNSLINENALFFSTFDGTKRGGVQEPSTEKFSVKLKREALVPKILAHFESLHDKLQRNGFCAIRAEYTAHWLHDEAQLSIFNSDSSGAMISVTVTGLTDAGFLFAVDRQGNTFELHPDGNSLDILTGMIGKKLS</sequence>
<dbReference type="Proteomes" id="UP000001568">
    <property type="component" value="Chromosome 2"/>
</dbReference>
<dbReference type="KEGG" id="olu:OSTLU_119606"/>
<dbReference type="AlphaFoldDB" id="A4RSR0"/>
<dbReference type="SUPFAM" id="SSF55681">
    <property type="entry name" value="Class II aaRS and biotin synthetases"/>
    <property type="match status" value="1"/>
</dbReference>
<evidence type="ECO:0000259" key="3">
    <source>
        <dbReference type="PROSITE" id="PS51733"/>
    </source>
</evidence>